<name>A0A317E5D7_9PROT</name>
<evidence type="ECO:0000259" key="2">
    <source>
        <dbReference type="PROSITE" id="PS51352"/>
    </source>
</evidence>
<dbReference type="Pfam" id="PF13905">
    <property type="entry name" value="Thioredoxin_8"/>
    <property type="match status" value="1"/>
</dbReference>
<dbReference type="Proteomes" id="UP000246077">
    <property type="component" value="Unassembled WGS sequence"/>
</dbReference>
<dbReference type="EMBL" id="QGLF01000002">
    <property type="protein sequence ID" value="PWR22348.1"/>
    <property type="molecule type" value="Genomic_DNA"/>
</dbReference>
<dbReference type="PANTHER" id="PTHR46388:SF2">
    <property type="entry name" value="NHL REPEAT-CONTAINING PROTEIN 2"/>
    <property type="match status" value="1"/>
</dbReference>
<dbReference type="OrthoDB" id="9811352at2"/>
<proteinExistence type="predicted"/>
<sequence>MTGRRFGITRAPALAVPGAAWVNAGAPLDLDTLRGKVVILDFWTAGCINCHHTQPVLAALEARFGADLAVIGIHSPKFPAERRRDTLDSAIARLNIRHPVLQDADRRLWHHYAVKAWPTLVVIDPRGRVVDSTAGEPDPKRLAALVAGLLGQEPAPLPPAPPAEIAPGGRFRFPAGLRRLPVPIGRATHVLADSGHHQIVLIDAAAAAEVARIGSGRPGPGDGPWGGANFDTPLGVGADATALWVADSGNHLLRRIDIASLTVTTVAGLGRRGPVLREPLPGPLAALASPQDVVGTGREVFIANAGTHQILAYDLAWGMVRPVAGNGAEGLRDGIGAEAVLAQPSGLDRGPDGTIAFVDAETSALRLLDGASGRVTTLAGQGLFDFGDRDGALAEGLMQHPEAVCFEAADRLLVADTYNGGLRRADLAAGTLATLDLTCRDPLCLPAGEPRGLAPIGDGRFLMAERAHHRLVAIDPRDGTATEFLS</sequence>
<dbReference type="AlphaFoldDB" id="A0A317E5D7"/>
<comment type="caution">
    <text evidence="3">The sequence shown here is derived from an EMBL/GenBank/DDBJ whole genome shotgun (WGS) entry which is preliminary data.</text>
</comment>
<evidence type="ECO:0000313" key="3">
    <source>
        <dbReference type="EMBL" id="PWR22348.1"/>
    </source>
</evidence>
<keyword evidence="4" id="KW-1185">Reference proteome</keyword>
<gene>
    <name evidence="3" type="ORF">DKG75_10385</name>
</gene>
<evidence type="ECO:0000313" key="4">
    <source>
        <dbReference type="Proteomes" id="UP000246077"/>
    </source>
</evidence>
<accession>A0A317E5D7</accession>
<dbReference type="SUPFAM" id="SSF101898">
    <property type="entry name" value="NHL repeat"/>
    <property type="match status" value="1"/>
</dbReference>
<protein>
    <recommendedName>
        <fullName evidence="2">Thioredoxin domain-containing protein</fullName>
    </recommendedName>
</protein>
<dbReference type="RefSeq" id="WP_109920992.1">
    <property type="nucleotide sequence ID" value="NZ_QGLF01000002.1"/>
</dbReference>
<dbReference type="Gene3D" id="3.40.30.10">
    <property type="entry name" value="Glutaredoxin"/>
    <property type="match status" value="1"/>
</dbReference>
<dbReference type="PROSITE" id="PS51352">
    <property type="entry name" value="THIOREDOXIN_2"/>
    <property type="match status" value="1"/>
</dbReference>
<dbReference type="PANTHER" id="PTHR46388">
    <property type="entry name" value="NHL REPEAT-CONTAINING PROTEIN 2"/>
    <property type="match status" value="1"/>
</dbReference>
<feature type="domain" description="Thioredoxin" evidence="2">
    <location>
        <begin position="5"/>
        <end position="151"/>
    </location>
</feature>
<dbReference type="InterPro" id="IPR012336">
    <property type="entry name" value="Thioredoxin-like_fold"/>
</dbReference>
<dbReference type="InterPro" id="IPR011042">
    <property type="entry name" value="6-blade_b-propeller_TolB-like"/>
</dbReference>
<dbReference type="InterPro" id="IPR036249">
    <property type="entry name" value="Thioredoxin-like_sf"/>
</dbReference>
<reference evidence="4" key="1">
    <citation type="submission" date="2018-05" db="EMBL/GenBank/DDBJ databases">
        <title>Zavarzinia sp. HR-AS.</title>
        <authorList>
            <person name="Lee Y."/>
            <person name="Jeon C.O."/>
        </authorList>
    </citation>
    <scope>NUCLEOTIDE SEQUENCE [LARGE SCALE GENOMIC DNA]</scope>
    <source>
        <strain evidence="4">DSM 1231</strain>
    </source>
</reference>
<dbReference type="SUPFAM" id="SSF52833">
    <property type="entry name" value="Thioredoxin-like"/>
    <property type="match status" value="1"/>
</dbReference>
<dbReference type="InterPro" id="IPR013766">
    <property type="entry name" value="Thioredoxin_domain"/>
</dbReference>
<dbReference type="Gene3D" id="2.120.10.30">
    <property type="entry name" value="TolB, C-terminal domain"/>
    <property type="match status" value="2"/>
</dbReference>
<organism evidence="3 4">
    <name type="scientific">Zavarzinia compransoris</name>
    <dbReference type="NCBI Taxonomy" id="1264899"/>
    <lineage>
        <taxon>Bacteria</taxon>
        <taxon>Pseudomonadati</taxon>
        <taxon>Pseudomonadota</taxon>
        <taxon>Alphaproteobacteria</taxon>
        <taxon>Rhodospirillales</taxon>
        <taxon>Zavarziniaceae</taxon>
        <taxon>Zavarzinia</taxon>
    </lineage>
</organism>
<comment type="function">
    <text evidence="1">May be required for disulfide bond formation in some proteins.</text>
</comment>
<evidence type="ECO:0000256" key="1">
    <source>
        <dbReference type="ARBA" id="ARBA00003565"/>
    </source>
</evidence>